<dbReference type="RefSeq" id="WP_004026600.1">
    <property type="nucleotide sequence ID" value="NZ_AP019666.1"/>
</dbReference>
<dbReference type="EMBL" id="UGMD01000004">
    <property type="protein sequence ID" value="STY78709.1"/>
    <property type="molecule type" value="Genomic_DNA"/>
</dbReference>
<dbReference type="EMBL" id="UGMN01000002">
    <property type="protein sequence ID" value="STU79207.1"/>
    <property type="molecule type" value="Genomic_DNA"/>
</dbReference>
<evidence type="ECO:0000259" key="5">
    <source>
        <dbReference type="PROSITE" id="PS50975"/>
    </source>
</evidence>
<evidence type="ECO:0000256" key="2">
    <source>
        <dbReference type="ARBA" id="ARBA00022741"/>
    </source>
</evidence>
<keyword evidence="6" id="KW-0614">Plasmid</keyword>
<protein>
    <submittedName>
        <fullName evidence="6">ATP-grasp domain protein</fullName>
    </submittedName>
    <submittedName>
        <fullName evidence="7">Carbamoyl phosphate synthase-like protein</fullName>
    </submittedName>
</protein>
<evidence type="ECO:0000256" key="1">
    <source>
        <dbReference type="ARBA" id="ARBA00022598"/>
    </source>
</evidence>
<keyword evidence="1" id="KW-0436">Ligase</keyword>
<dbReference type="EMBL" id="UGNC01000003">
    <property type="protein sequence ID" value="STW38755.1"/>
    <property type="molecule type" value="Genomic_DNA"/>
</dbReference>
<dbReference type="Gene3D" id="3.30.470.20">
    <property type="entry name" value="ATP-grasp fold, B domain"/>
    <property type="match status" value="1"/>
</dbReference>
<dbReference type="EMBL" id="UGLB01000002">
    <property type="protein sequence ID" value="STT45476.1"/>
    <property type="molecule type" value="Genomic_DNA"/>
</dbReference>
<geneLocation type="plasmid" evidence="6">
    <name>pENVA</name>
</geneLocation>
<name>A0A024HVK9_KLEPN</name>
<dbReference type="GO" id="GO:0016874">
    <property type="term" value="F:ligase activity"/>
    <property type="evidence" value="ECO:0007669"/>
    <property type="project" value="UniProtKB-KW"/>
</dbReference>
<feature type="domain" description="ATP-grasp" evidence="5">
    <location>
        <begin position="121"/>
        <end position="313"/>
    </location>
</feature>
<dbReference type="InterPro" id="IPR052032">
    <property type="entry name" value="ATP-dep_AA_Ligase"/>
</dbReference>
<evidence type="ECO:0000256" key="4">
    <source>
        <dbReference type="PROSITE-ProRule" id="PRU00409"/>
    </source>
</evidence>
<dbReference type="Proteomes" id="UP000255099">
    <property type="component" value="Unassembled WGS sequence"/>
</dbReference>
<dbReference type="Proteomes" id="UP000254141">
    <property type="component" value="Unassembled WGS sequence"/>
</dbReference>
<evidence type="ECO:0000313" key="18">
    <source>
        <dbReference type="Proteomes" id="UP000255192"/>
    </source>
</evidence>
<proteinExistence type="predicted"/>
<dbReference type="EMBL" id="HG918041">
    <property type="protein sequence ID" value="CDM79661.1"/>
    <property type="molecule type" value="Genomic_DNA"/>
</dbReference>
<keyword evidence="2 4" id="KW-0547">Nucleotide-binding</keyword>
<evidence type="ECO:0000313" key="13">
    <source>
        <dbReference type="Proteomes" id="UP000254141"/>
    </source>
</evidence>
<gene>
    <name evidence="12" type="ORF">NCTC204_07038</name>
    <name evidence="10" type="ORF">NCTC5051_05652</name>
    <name evidence="9" type="ORF">NCTC5053_00324</name>
    <name evidence="8" type="ORF">NCTC8849_05895</name>
    <name evidence="11" type="ORF">NCTC9617_00273</name>
    <name evidence="7" type="ORF">NCTC9637_00321</name>
    <name evidence="6" type="ORF">PENVA_0045</name>
</gene>
<sequence length="352" mass="39499">MKKKIWFMEGLSSQRDIILGVKSFAEKENHDIEIFSSHRNERKEILSVSDFSMIEPNNEEERLSFIHSITDAHGINAIHTGRNCKWFESHRENIQRSGVHLTTGSTGTHWFELADEKVTFSEFMEKNGLPVVPSVRVKNVDELRTLLSHPPFPSDCLCIKPVTGIYGMGFWRFDDNVSPVAFLNNPDSRVIHPSQYLAAHARMDCFTPQVLMPYLPGPEYSVDMVVSQGTVLAAIGRRKEGVLQYLENEGEAIELAINCARLMNADGMVNVQTRHNAEGKPLLLEINMRPSGGIGYTQHSGVNLPGLYAFHTLGLMDDDQVRQSAKTDFSPAVVRSVTDVILYPASLTNRID</sequence>
<reference evidence="13 14" key="2">
    <citation type="submission" date="2018-06" db="EMBL/GenBank/DDBJ databases">
        <authorList>
            <consortium name="Pathogen Informatics"/>
            <person name="Doyle S."/>
        </authorList>
    </citation>
    <scope>NUCLEOTIDE SEQUENCE [LARGE SCALE GENOMIC DNA]</scope>
    <source>
        <strain evidence="12 18">NCTC204</strain>
        <strain evidence="10 13">NCTC5051</strain>
        <strain evidence="9 14">NCTC5053</strain>
        <strain evidence="8 15">NCTC8849</strain>
        <strain evidence="11 17">NCTC9617</strain>
        <strain evidence="7 16">NCTC9637</strain>
    </source>
</reference>
<dbReference type="Proteomes" id="UP000255192">
    <property type="component" value="Unassembled WGS sequence"/>
</dbReference>
<evidence type="ECO:0000313" key="17">
    <source>
        <dbReference type="Proteomes" id="UP000255167"/>
    </source>
</evidence>
<dbReference type="AlphaFoldDB" id="A0A024HVK9"/>
<dbReference type="PROSITE" id="PS50975">
    <property type="entry name" value="ATP_GRASP"/>
    <property type="match status" value="1"/>
</dbReference>
<evidence type="ECO:0000313" key="16">
    <source>
        <dbReference type="Proteomes" id="UP000255099"/>
    </source>
</evidence>
<accession>A0A024HVK9</accession>
<dbReference type="PANTHER" id="PTHR43585">
    <property type="entry name" value="FUMIPYRROLE BIOSYNTHESIS PROTEIN C"/>
    <property type="match status" value="1"/>
</dbReference>
<evidence type="ECO:0000313" key="6">
    <source>
        <dbReference type="EMBL" id="CDM79661.1"/>
    </source>
</evidence>
<dbReference type="PANTHER" id="PTHR43585:SF2">
    <property type="entry name" value="ATP-GRASP ENZYME FSQD"/>
    <property type="match status" value="1"/>
</dbReference>
<dbReference type="GO" id="GO:0005524">
    <property type="term" value="F:ATP binding"/>
    <property type="evidence" value="ECO:0007669"/>
    <property type="project" value="UniProtKB-UniRule"/>
</dbReference>
<evidence type="ECO:0000313" key="14">
    <source>
        <dbReference type="Proteomes" id="UP000254387"/>
    </source>
</evidence>
<dbReference type="Pfam" id="PF15632">
    <property type="entry name" value="ATPgrasp_Ter"/>
    <property type="match status" value="1"/>
</dbReference>
<dbReference type="EMBL" id="UGLU01000003">
    <property type="protein sequence ID" value="STW25859.1"/>
    <property type="molecule type" value="Genomic_DNA"/>
</dbReference>
<dbReference type="Proteomes" id="UP000254799">
    <property type="component" value="Unassembled WGS sequence"/>
</dbReference>
<dbReference type="InterPro" id="IPR011226">
    <property type="entry name" value="ATP-grasp_fam"/>
</dbReference>
<evidence type="ECO:0000313" key="9">
    <source>
        <dbReference type="EMBL" id="STU79207.1"/>
    </source>
</evidence>
<evidence type="ECO:0000256" key="3">
    <source>
        <dbReference type="ARBA" id="ARBA00022840"/>
    </source>
</evidence>
<dbReference type="SUPFAM" id="SSF56059">
    <property type="entry name" value="Glutathione synthetase ATP-binding domain-like"/>
    <property type="match status" value="1"/>
</dbReference>
<organism evidence="6">
    <name type="scientific">Klebsiella pneumoniae</name>
    <dbReference type="NCBI Taxonomy" id="573"/>
    <lineage>
        <taxon>Bacteria</taxon>
        <taxon>Pseudomonadati</taxon>
        <taxon>Pseudomonadota</taxon>
        <taxon>Gammaproteobacteria</taxon>
        <taxon>Enterobacterales</taxon>
        <taxon>Enterobacteriaceae</taxon>
        <taxon>Klebsiella/Raoultella group</taxon>
        <taxon>Klebsiella</taxon>
        <taxon>Klebsiella pneumoniae complex</taxon>
    </lineage>
</organism>
<dbReference type="EMBL" id="UGLC01000003">
    <property type="protein sequence ID" value="STU47214.1"/>
    <property type="molecule type" value="Genomic_DNA"/>
</dbReference>
<dbReference type="InterPro" id="IPR011761">
    <property type="entry name" value="ATP-grasp"/>
</dbReference>
<dbReference type="Proteomes" id="UP000255167">
    <property type="component" value="Unassembled WGS sequence"/>
</dbReference>
<evidence type="ECO:0000313" key="15">
    <source>
        <dbReference type="Proteomes" id="UP000254799"/>
    </source>
</evidence>
<evidence type="ECO:0000313" key="11">
    <source>
        <dbReference type="EMBL" id="STW38755.1"/>
    </source>
</evidence>
<dbReference type="PATRIC" id="fig|573.1921.peg.5657"/>
<evidence type="ECO:0000313" key="7">
    <source>
        <dbReference type="EMBL" id="STT45476.1"/>
    </source>
</evidence>
<evidence type="ECO:0000313" key="10">
    <source>
        <dbReference type="EMBL" id="STW25859.1"/>
    </source>
</evidence>
<evidence type="ECO:0000313" key="8">
    <source>
        <dbReference type="EMBL" id="STU47214.1"/>
    </source>
</evidence>
<dbReference type="PIRSF" id="PIRSF029120">
    <property type="entry name" value="UCP029120"/>
    <property type="match status" value="1"/>
</dbReference>
<evidence type="ECO:0000313" key="12">
    <source>
        <dbReference type="EMBL" id="STY78709.1"/>
    </source>
</evidence>
<dbReference type="Proteomes" id="UP000254387">
    <property type="component" value="Unassembled WGS sequence"/>
</dbReference>
<reference evidence="6" key="1">
    <citation type="journal article" date="2014" name="Antimicrob. Agents Chemother.">
        <title>IncH-Type Plasmid Harboring blaCTX-M-15, blaDHA-1, and qnrB4 Genes Recovered from Animal Isolates.</title>
        <authorList>
            <person name="Schluter A."/>
            <person name="Nordmann P."/>
            <person name="Bonnin R.A."/>
            <person name="Millemann Y."/>
            <person name="Eikmeyer F.G."/>
            <person name="Wibberg D."/>
            <person name="Puhler A."/>
            <person name="Poirel L."/>
        </authorList>
    </citation>
    <scope>NUCLEOTIDE SEQUENCE [LARGE SCALE GENOMIC DNA]</scope>
    <source>
        <strain evidence="6">Kp15</strain>
        <plasmid evidence="6">pENVA</plasmid>
    </source>
</reference>
<keyword evidence="3 4" id="KW-0067">ATP-binding</keyword>
<dbReference type="GO" id="GO:0046872">
    <property type="term" value="F:metal ion binding"/>
    <property type="evidence" value="ECO:0007669"/>
    <property type="project" value="InterPro"/>
</dbReference>